<proteinExistence type="predicted"/>
<evidence type="ECO:0000256" key="1">
    <source>
        <dbReference type="SAM" id="MobiDB-lite"/>
    </source>
</evidence>
<reference evidence="4 6" key="2">
    <citation type="submission" date="2014-03" db="EMBL/GenBank/DDBJ databases">
        <title>Genomics of Bifidobacteria.</title>
        <authorList>
            <person name="Ventura M."/>
            <person name="Milani C."/>
            <person name="Lugli G.A."/>
        </authorList>
    </citation>
    <scope>NUCLEOTIDE SEQUENCE [LARGE SCALE GENOMIC DNA]</scope>
    <source>
        <strain evidence="4 6">LMG 11596</strain>
    </source>
</reference>
<keyword evidence="2" id="KW-1133">Transmembrane helix</keyword>
<dbReference type="AlphaFoldDB" id="D1NTL3"/>
<dbReference type="Proteomes" id="UP000003656">
    <property type="component" value="Unassembled WGS sequence"/>
</dbReference>
<dbReference type="InterPro" id="IPR045931">
    <property type="entry name" value="DUF6350"/>
</dbReference>
<feature type="region of interest" description="Disordered" evidence="1">
    <location>
        <begin position="466"/>
        <end position="514"/>
    </location>
</feature>
<keyword evidence="6" id="KW-1185">Reference proteome</keyword>
<feature type="transmembrane region" description="Helical" evidence="2">
    <location>
        <begin position="139"/>
        <end position="157"/>
    </location>
</feature>
<keyword evidence="2" id="KW-0472">Membrane</keyword>
<dbReference type="STRING" id="561180.BIFGAL_03171"/>
<feature type="transmembrane region" description="Helical" evidence="2">
    <location>
        <begin position="433"/>
        <end position="455"/>
    </location>
</feature>
<evidence type="ECO:0000256" key="2">
    <source>
        <dbReference type="SAM" id="Phobius"/>
    </source>
</evidence>
<feature type="transmembrane region" description="Helical" evidence="2">
    <location>
        <begin position="21"/>
        <end position="41"/>
    </location>
</feature>
<feature type="compositionally biased region" description="Polar residues" evidence="1">
    <location>
        <begin position="339"/>
        <end position="366"/>
    </location>
</feature>
<dbReference type="eggNOG" id="ENOG5033EIZ">
    <property type="taxonomic scope" value="Bacteria"/>
</dbReference>
<dbReference type="EMBL" id="JGYW01000005">
    <property type="protein sequence ID" value="KFI58753.1"/>
    <property type="molecule type" value="Genomic_DNA"/>
</dbReference>
<accession>D1NTL3</accession>
<feature type="transmembrane region" description="Helical" evidence="2">
    <location>
        <begin position="224"/>
        <end position="246"/>
    </location>
</feature>
<feature type="transmembrane region" description="Helical" evidence="2">
    <location>
        <begin position="178"/>
        <end position="204"/>
    </location>
</feature>
<gene>
    <name evidence="4" type="ORF">BGLCM_1047</name>
    <name evidence="3" type="ORF">BIFGAL_03171</name>
</gene>
<feature type="compositionally biased region" description="Polar residues" evidence="1">
    <location>
        <begin position="501"/>
        <end position="514"/>
    </location>
</feature>
<feature type="transmembrane region" description="Helical" evidence="2">
    <location>
        <begin position="258"/>
        <end position="277"/>
    </location>
</feature>
<dbReference type="OrthoDB" id="3742900at2"/>
<organism evidence="3 5">
    <name type="scientific">Bifidobacterium gallicum DSM 20093 = LMG 11596</name>
    <dbReference type="NCBI Taxonomy" id="561180"/>
    <lineage>
        <taxon>Bacteria</taxon>
        <taxon>Bacillati</taxon>
        <taxon>Actinomycetota</taxon>
        <taxon>Actinomycetes</taxon>
        <taxon>Bifidobacteriales</taxon>
        <taxon>Bifidobacteriaceae</taxon>
        <taxon>Bifidobacterium</taxon>
    </lineage>
</organism>
<feature type="region of interest" description="Disordered" evidence="1">
    <location>
        <begin position="326"/>
        <end position="369"/>
    </location>
</feature>
<feature type="transmembrane region" description="Helical" evidence="2">
    <location>
        <begin position="379"/>
        <end position="403"/>
    </location>
</feature>
<reference evidence="3 5" key="1">
    <citation type="submission" date="2009-11" db="EMBL/GenBank/DDBJ databases">
        <authorList>
            <person name="Weinstock G."/>
            <person name="Sodergren E."/>
            <person name="Clifton S."/>
            <person name="Fulton L."/>
            <person name="Fulton B."/>
            <person name="Courtney L."/>
            <person name="Fronick C."/>
            <person name="Harrison M."/>
            <person name="Strong C."/>
            <person name="Farmer C."/>
            <person name="Delahaunty K."/>
            <person name="Markovic C."/>
            <person name="Hall O."/>
            <person name="Minx P."/>
            <person name="Tomlinson C."/>
            <person name="Mitreva M."/>
            <person name="Nelson J."/>
            <person name="Hou S."/>
            <person name="Wollam A."/>
            <person name="Pepin K.H."/>
            <person name="Johnson M."/>
            <person name="Bhonagiri V."/>
            <person name="Nash W.E."/>
            <person name="Warren W."/>
            <person name="Chinwalla A."/>
            <person name="Mardis E.R."/>
            <person name="Wilson R.K."/>
        </authorList>
    </citation>
    <scope>NUCLEOTIDE SEQUENCE [LARGE SCALE GENOMIC DNA]</scope>
    <source>
        <strain evidence="3 5">DSM 20093</strain>
    </source>
</reference>
<dbReference type="RefSeq" id="WP_006294610.1">
    <property type="nucleotide sequence ID" value="NZ_ABXB03000002.1"/>
</dbReference>
<dbReference type="EMBL" id="ABXB03000002">
    <property type="protein sequence ID" value="EFA23067.1"/>
    <property type="molecule type" value="Genomic_DNA"/>
</dbReference>
<protein>
    <submittedName>
        <fullName evidence="3">Uncharacterized protein</fullName>
    </submittedName>
</protein>
<evidence type="ECO:0000313" key="6">
    <source>
        <dbReference type="Proteomes" id="UP000029074"/>
    </source>
</evidence>
<name>D1NTL3_9BIFI</name>
<keyword evidence="2" id="KW-0812">Transmembrane</keyword>
<comment type="caution">
    <text evidence="3">The sequence shown here is derived from an EMBL/GenBank/DDBJ whole genome shotgun (WGS) entry which is preliminary data.</text>
</comment>
<dbReference type="Pfam" id="PF19877">
    <property type="entry name" value="DUF6350"/>
    <property type="match status" value="1"/>
</dbReference>
<evidence type="ECO:0000313" key="5">
    <source>
        <dbReference type="Proteomes" id="UP000003656"/>
    </source>
</evidence>
<feature type="transmembrane region" description="Helical" evidence="2">
    <location>
        <begin position="72"/>
        <end position="90"/>
    </location>
</feature>
<feature type="transmembrane region" description="Helical" evidence="2">
    <location>
        <begin position="102"/>
        <end position="119"/>
    </location>
</feature>
<dbReference type="Proteomes" id="UP000029074">
    <property type="component" value="Unassembled WGS sequence"/>
</dbReference>
<evidence type="ECO:0000313" key="4">
    <source>
        <dbReference type="EMBL" id="KFI58753.1"/>
    </source>
</evidence>
<evidence type="ECO:0000313" key="3">
    <source>
        <dbReference type="EMBL" id="EFA23067.1"/>
    </source>
</evidence>
<feature type="transmembrane region" description="Helical" evidence="2">
    <location>
        <begin position="289"/>
        <end position="308"/>
    </location>
</feature>
<sequence>MMNNRALQQCLRGAAASAVSLAVFCLPLGCFLALALLIVSMEESGVNLSSSTVPLTQMVMMLTQGVGLHTDSLTTTIMPLLLTFLMIVLIRAFTIRFKLDSVAAWICGVVVWVGLQLALTRSATSLLVDSTGLIMVKTALVFTLGFVWGTVPGSLTVGRVKLYLHTHVSKPLRHTLMAGLRCACILLGAYLLCGLVTLICWVAMGAQGMGNICNQLAMQNGSRVIVFIMALAWLPNLWLWALSWLFGAGFHIGSLATFSLWQGSIKGLPALPVFGLFPTAVHSDALRSLFLSLPLVISAVVGLSVFVLRRGFPIFSADFRTHRHDSTNRSNAARVVESHSGSTKNTRTREPATNNDKAQDQRSGQPSPWDDGMRQCVNCAYAAGAFCMIAAIVCLTLSVLFGVSDGALGENRLAHVGVDVTASTYAVARPTAIGLFAAWLCAVVVAAAVFGVRVLMARRARQQISAGATASAEPEEEEKRKVHTPRVVNSNPTMKEHNGDNEPTITTSPRIGLP</sequence>